<evidence type="ECO:0000313" key="2">
    <source>
        <dbReference type="EMBL" id="MDQ7937986.1"/>
    </source>
</evidence>
<name>A0ABU1AAI2_9LACO</name>
<dbReference type="RefSeq" id="WP_308703693.1">
    <property type="nucleotide sequence ID" value="NZ_AP027463.1"/>
</dbReference>
<reference evidence="2 3" key="1">
    <citation type="journal article" date="2023" name="Int. J. Syst. Evol. Microbiol.">
        <title>Lactiplantibacillus brownii sp. nov., a novel psychrotolerant species isolated from sauerkraut.</title>
        <authorList>
            <person name="Heng Y.C."/>
            <person name="Silvaraju S."/>
            <person name="Lee J.K.Y."/>
            <person name="Kittelmann S."/>
        </authorList>
    </citation>
    <scope>NUCLEOTIDE SEQUENCE [LARGE SCALE GENOMIC DNA]</scope>
    <source>
        <strain evidence="2 3">WILCCON 0030</strain>
    </source>
</reference>
<dbReference type="InterPro" id="IPR008254">
    <property type="entry name" value="Flavodoxin/NO_synth"/>
</dbReference>
<dbReference type="PANTHER" id="PTHR39201">
    <property type="entry name" value="EXPORTED PROTEIN-RELATED"/>
    <property type="match status" value="1"/>
</dbReference>
<organism evidence="2 3">
    <name type="scientific">Lactiplantibacillus brownii</name>
    <dbReference type="NCBI Taxonomy" id="3069269"/>
    <lineage>
        <taxon>Bacteria</taxon>
        <taxon>Bacillati</taxon>
        <taxon>Bacillota</taxon>
        <taxon>Bacilli</taxon>
        <taxon>Lactobacillales</taxon>
        <taxon>Lactobacillaceae</taxon>
        <taxon>Lactiplantibacillus</taxon>
    </lineage>
</organism>
<dbReference type="Pfam" id="PF12682">
    <property type="entry name" value="Flavodoxin_4"/>
    <property type="match status" value="1"/>
</dbReference>
<evidence type="ECO:0000259" key="1">
    <source>
        <dbReference type="Pfam" id="PF12682"/>
    </source>
</evidence>
<dbReference type="Gene3D" id="3.40.50.360">
    <property type="match status" value="1"/>
</dbReference>
<proteinExistence type="predicted"/>
<dbReference type="Proteomes" id="UP001227831">
    <property type="component" value="Unassembled WGS sequence"/>
</dbReference>
<sequence length="158" mass="16732">MTTKLLIVAYSWSGNTATMATALQKVTGADRIDLTVAADTFSTDMYATSDIANQQLASGNMPALTNATPDLAQYQTILVGGPVWSAKVATPVRTFLSQLSDYHGTVMPFYTDAGTPGSYEVDFDDLVTAANVKPGIGLSSGQLASAATILRSWWEKAK</sequence>
<dbReference type="PANTHER" id="PTHR39201:SF1">
    <property type="entry name" value="FLAVODOXIN-LIKE DOMAIN-CONTAINING PROTEIN"/>
    <property type="match status" value="1"/>
</dbReference>
<keyword evidence="3" id="KW-1185">Reference proteome</keyword>
<dbReference type="EMBL" id="JAVCWF010000001">
    <property type="protein sequence ID" value="MDQ7937986.1"/>
    <property type="molecule type" value="Genomic_DNA"/>
</dbReference>
<dbReference type="InterPro" id="IPR029039">
    <property type="entry name" value="Flavoprotein-like_sf"/>
</dbReference>
<accession>A0ABU1AAI2</accession>
<gene>
    <name evidence="2" type="ORF">RA086_10235</name>
</gene>
<protein>
    <submittedName>
        <fullName evidence="2">Flavodoxin</fullName>
    </submittedName>
</protein>
<evidence type="ECO:0000313" key="3">
    <source>
        <dbReference type="Proteomes" id="UP001227831"/>
    </source>
</evidence>
<comment type="caution">
    <text evidence="2">The sequence shown here is derived from an EMBL/GenBank/DDBJ whole genome shotgun (WGS) entry which is preliminary data.</text>
</comment>
<dbReference type="SUPFAM" id="SSF52218">
    <property type="entry name" value="Flavoproteins"/>
    <property type="match status" value="1"/>
</dbReference>
<feature type="domain" description="Flavodoxin-like" evidence="1">
    <location>
        <begin position="4"/>
        <end position="155"/>
    </location>
</feature>